<comment type="caution">
    <text evidence="1">The sequence shown here is derived from an EMBL/GenBank/DDBJ whole genome shotgun (WGS) entry which is preliminary data.</text>
</comment>
<evidence type="ECO:0008006" key="3">
    <source>
        <dbReference type="Google" id="ProtNLM"/>
    </source>
</evidence>
<keyword evidence="2" id="KW-1185">Reference proteome</keyword>
<reference evidence="1 2" key="1">
    <citation type="submission" date="2018-10" db="EMBL/GenBank/DDBJ databases">
        <title>Isolation from soil.</title>
        <authorList>
            <person name="Hu J."/>
        </authorList>
    </citation>
    <scope>NUCLEOTIDE SEQUENCE [LARGE SCALE GENOMIC DNA]</scope>
    <source>
        <strain evidence="1 2">NEAU-Ht49</strain>
    </source>
</reference>
<dbReference type="EMBL" id="RFFG01000008">
    <property type="protein sequence ID" value="RMI46546.1"/>
    <property type="molecule type" value="Genomic_DNA"/>
</dbReference>
<gene>
    <name evidence="1" type="ORF">EBO15_06310</name>
</gene>
<dbReference type="SUPFAM" id="SSF53756">
    <property type="entry name" value="UDP-Glycosyltransferase/glycogen phosphorylase"/>
    <property type="match status" value="1"/>
</dbReference>
<proteinExistence type="predicted"/>
<sequence>MAVGADEVASRWDPGERGRWGTWPGERLVLAVGRTYTSAVRLLDALAVFRGDPRVDVLFAFDDGTAFFDGAEELVRAAGWRRVPWADAGDLACDLVLTASENVDLSRFRADVPVVVLPHGIGFHKIVPDTAGGTRVSGVVPDRYLRGRDVSLVTSHDAQAEALQDAHPDAADRCVTVGDAAFDRMRASLPLREYYRAALGVAEGRRLLVVTSTWAADSLLGRVPDLPARLLGALPADEYAVAVVTHPNIASRHGPAKVGQVLADASDAGLVRIPPRAGWQASLVASDLVVGDHGSVTLYGAALDRPVLLGPPGPTTAVPGTPPDELSRRAPRLDVRLPLLPQIEKALAGGPVSGIAADVFDHRGQAAEALRALLYSRLGLDPPEFPAAVRAFEDPVPEPVVRPRSFHVHTRPTAPGRIALWRFPIGVPQGPPPVPDAFHHRSVAEDERDRASFWNASVLVRRLPGDASWVRGRLADDARLLAATVTAEGGCMVGHRDGRLLHVAGTDDPTLAAAAVYTCVRAGAPLEGRFVLPTGEVTVTLR</sequence>
<dbReference type="Proteomes" id="UP000282674">
    <property type="component" value="Unassembled WGS sequence"/>
</dbReference>
<evidence type="ECO:0000313" key="2">
    <source>
        <dbReference type="Proteomes" id="UP000282674"/>
    </source>
</evidence>
<evidence type="ECO:0000313" key="1">
    <source>
        <dbReference type="EMBL" id="RMI46546.1"/>
    </source>
</evidence>
<name>A0A3M2MAH2_9ACTN</name>
<organism evidence="1 2">
    <name type="scientific">Actinomadura harenae</name>
    <dbReference type="NCBI Taxonomy" id="2483351"/>
    <lineage>
        <taxon>Bacteria</taxon>
        <taxon>Bacillati</taxon>
        <taxon>Actinomycetota</taxon>
        <taxon>Actinomycetes</taxon>
        <taxon>Streptosporangiales</taxon>
        <taxon>Thermomonosporaceae</taxon>
        <taxon>Actinomadura</taxon>
    </lineage>
</organism>
<dbReference type="AlphaFoldDB" id="A0A3M2MAH2"/>
<accession>A0A3M2MAH2</accession>
<protein>
    <recommendedName>
        <fullName evidence="3">Translation initiation factor 2</fullName>
    </recommendedName>
</protein>